<name>A0A7J7P929_9MAGN</name>
<dbReference type="EMBL" id="JACGCM010000140">
    <property type="protein sequence ID" value="KAF6175843.1"/>
    <property type="molecule type" value="Genomic_DNA"/>
</dbReference>
<organism evidence="2 3">
    <name type="scientific">Kingdonia uniflora</name>
    <dbReference type="NCBI Taxonomy" id="39325"/>
    <lineage>
        <taxon>Eukaryota</taxon>
        <taxon>Viridiplantae</taxon>
        <taxon>Streptophyta</taxon>
        <taxon>Embryophyta</taxon>
        <taxon>Tracheophyta</taxon>
        <taxon>Spermatophyta</taxon>
        <taxon>Magnoliopsida</taxon>
        <taxon>Ranunculales</taxon>
        <taxon>Circaeasteraceae</taxon>
        <taxon>Kingdonia</taxon>
    </lineage>
</organism>
<keyword evidence="3" id="KW-1185">Reference proteome</keyword>
<dbReference type="AlphaFoldDB" id="A0A7J7P929"/>
<dbReference type="Proteomes" id="UP000541444">
    <property type="component" value="Unassembled WGS sequence"/>
</dbReference>
<reference evidence="2 3" key="1">
    <citation type="journal article" date="2020" name="IScience">
        <title>Genome Sequencing of the Endangered Kingdonia uniflora (Circaeasteraceae, Ranunculales) Reveals Potential Mechanisms of Evolutionary Specialization.</title>
        <authorList>
            <person name="Sun Y."/>
            <person name="Deng T."/>
            <person name="Zhang A."/>
            <person name="Moore M.J."/>
            <person name="Landis J.B."/>
            <person name="Lin N."/>
            <person name="Zhang H."/>
            <person name="Zhang X."/>
            <person name="Huang J."/>
            <person name="Zhang X."/>
            <person name="Sun H."/>
            <person name="Wang H."/>
        </authorList>
    </citation>
    <scope>NUCLEOTIDE SEQUENCE [LARGE SCALE GENOMIC DNA]</scope>
    <source>
        <strain evidence="2">TB1705</strain>
        <tissue evidence="2">Leaf</tissue>
    </source>
</reference>
<evidence type="ECO:0000313" key="2">
    <source>
        <dbReference type="EMBL" id="KAF6175843.1"/>
    </source>
</evidence>
<evidence type="ECO:0000256" key="1">
    <source>
        <dbReference type="SAM" id="MobiDB-lite"/>
    </source>
</evidence>
<comment type="caution">
    <text evidence="2">The sequence shown here is derived from an EMBL/GenBank/DDBJ whole genome shotgun (WGS) entry which is preliminary data.</text>
</comment>
<protein>
    <submittedName>
        <fullName evidence="2">Uncharacterized protein</fullName>
    </submittedName>
</protein>
<feature type="compositionally biased region" description="Basic and acidic residues" evidence="1">
    <location>
        <begin position="140"/>
        <end position="156"/>
    </location>
</feature>
<gene>
    <name evidence="2" type="ORF">GIB67_003331</name>
</gene>
<accession>A0A7J7P929</accession>
<proteinExistence type="predicted"/>
<sequence>MREGFGTTADSHSDTEDYTKGIYGASVNEVSTYGRATESVGGVEVGLEQFSGFPGQLISYPPGNCLQKDDEEPLDLRFRTVKQCVKSQVERKESLLDKVAEEEAELEFVVEGLGLSRKKRVDSRFKKVQKAQLTRSMVGADKEKKPTTGGEGRTDLAKTPGIDSSVQPDPLKRRKRVEPSWELEEKITEGQPAAVDDLKKFELIVEIDFMLQVARFVKGIWLGIEEEKSELKMGKIELEKKLARAGIDALKEAKQLDILKVSHAVAIGQLQVEARANLDEMVVERDKLGCHLMLKGYFEEEVDTIKVDTYVKEGEDEDVEVVGVMDGLDGVSYQTVLGNQGDDTELQEGDNDKALREMSLKIKDVETGLAREKEIFASFLSAQVELQVTQAISDLNHKVEEKDVKKGKGLKELAERTKNFAKLQSRISALMVKSKPDAMAQCRIYVLERSEGQF</sequence>
<feature type="region of interest" description="Disordered" evidence="1">
    <location>
        <begin position="136"/>
        <end position="177"/>
    </location>
</feature>
<evidence type="ECO:0000313" key="3">
    <source>
        <dbReference type="Proteomes" id="UP000541444"/>
    </source>
</evidence>